<dbReference type="GeneID" id="7198334"/>
<evidence type="ECO:0000256" key="1">
    <source>
        <dbReference type="SAM" id="MobiDB-lite"/>
    </source>
</evidence>
<evidence type="ECO:0000313" key="4">
    <source>
        <dbReference type="Proteomes" id="UP000000759"/>
    </source>
</evidence>
<organism evidence="3 4">
    <name type="scientific">Phaeodactylum tricornutum (strain CCAP 1055/1)</name>
    <dbReference type="NCBI Taxonomy" id="556484"/>
    <lineage>
        <taxon>Eukaryota</taxon>
        <taxon>Sar</taxon>
        <taxon>Stramenopiles</taxon>
        <taxon>Ochrophyta</taxon>
        <taxon>Bacillariophyta</taxon>
        <taxon>Bacillariophyceae</taxon>
        <taxon>Bacillariophycidae</taxon>
        <taxon>Naviculales</taxon>
        <taxon>Phaeodactylaceae</taxon>
        <taxon>Phaeodactylum</taxon>
    </lineage>
</organism>
<sequence>MDSEALNDFIWDGQWESVYEALCRYICIRGSANVPIQFVVNGLKLGKWLYEQRCKWGQGSLSPKQVSKLVEVGVQPLSSLNKMRLPPTYPQQLPDHVSSTLLTLPPVRRISDATDCRSPPKMSPERSDEGWRSSKCVTPRDSGSTMAIPSSSALGELQRSSFLGRRMMMPSLSSVTAAAKASHRRQHLEMMLLAEERRIAQEQALAGQYTGYSQEHIRTAGKSNHFAAYSDLIMEAQNRFELSANTTSSSSFLPRSNDPALSHQMSVHPDLTSSRLGNREKMAAATMNRLPPLRVNPLMDISTPEAPPGWCTRRKKQPNKHVILLPEEPDDDEQDRSKIKRQLFVSVSDESTLCTTPMLPKKTSALNAWDSKLVELVRFEKTFGHMLVPPEFRTAEHRLGAWVRHLRVLFEQDKSRCAVDRKAKRSQLSGYRVKRLDAVGFDWHATEEQVQNKRWGVYFQLLRDFFQKNGHVNVSATHKVSGMKIGNWVRLQRIARHEGCLNPDQTSKLDALGFDWELERDTQSSSNEKQNPNRPSEDDTMRLLKRRREEQEQLSSDCGLSLLSSTATKRMVVRKN</sequence>
<gene>
    <name evidence="3" type="ORF">PHATRDRAFT_49745</name>
</gene>
<name>B7GBR6_PHATC</name>
<dbReference type="Proteomes" id="UP000000759">
    <property type="component" value="Chromosome 24"/>
</dbReference>
<feature type="region of interest" description="Disordered" evidence="1">
    <location>
        <begin position="251"/>
        <end position="272"/>
    </location>
</feature>
<evidence type="ECO:0000259" key="2">
    <source>
        <dbReference type="Pfam" id="PF03457"/>
    </source>
</evidence>
<dbReference type="Pfam" id="PF03457">
    <property type="entry name" value="HA"/>
    <property type="match status" value="3"/>
</dbReference>
<dbReference type="PANTHER" id="PTHR33418:SF1">
    <property type="entry name" value="HELICASE-ASSOCIATED DOMAIN-CONTAINING PROTEIN"/>
    <property type="match status" value="1"/>
</dbReference>
<proteinExistence type="predicted"/>
<keyword evidence="4" id="KW-1185">Reference proteome</keyword>
<feature type="domain" description="Helicase-associated" evidence="2">
    <location>
        <begin position="453"/>
        <end position="514"/>
    </location>
</feature>
<dbReference type="PaxDb" id="2850-Phatr49745"/>
<feature type="domain" description="Helicase-associated" evidence="2">
    <location>
        <begin position="11"/>
        <end position="74"/>
    </location>
</feature>
<dbReference type="InParanoid" id="B7GBR6"/>
<protein>
    <recommendedName>
        <fullName evidence="2">Helicase-associated domain-containing protein</fullName>
    </recommendedName>
</protein>
<feature type="region of interest" description="Disordered" evidence="1">
    <location>
        <begin position="111"/>
        <end position="149"/>
    </location>
</feature>
<dbReference type="RefSeq" id="XP_002184493.1">
    <property type="nucleotide sequence ID" value="XM_002184457.1"/>
</dbReference>
<evidence type="ECO:0000313" key="3">
    <source>
        <dbReference type="EMBL" id="EEC43892.1"/>
    </source>
</evidence>
<dbReference type="InterPro" id="IPR005114">
    <property type="entry name" value="Helicase_assoc"/>
</dbReference>
<feature type="region of interest" description="Disordered" evidence="1">
    <location>
        <begin position="520"/>
        <end position="540"/>
    </location>
</feature>
<dbReference type="Gene3D" id="6.10.140.530">
    <property type="match status" value="3"/>
</dbReference>
<dbReference type="AlphaFoldDB" id="B7GBR6"/>
<accession>B7GBR6</accession>
<dbReference type="HOGENOM" id="CLU_473696_0_0_1"/>
<reference evidence="4" key="2">
    <citation type="submission" date="2008-08" db="EMBL/GenBank/DDBJ databases">
        <authorList>
            <consortium name="Diatom Consortium"/>
            <person name="Grigoriev I."/>
            <person name="Grimwood J."/>
            <person name="Kuo A."/>
            <person name="Otillar R.P."/>
            <person name="Salamov A."/>
            <person name="Detter J.C."/>
            <person name="Lindquist E."/>
            <person name="Shapiro H."/>
            <person name="Lucas S."/>
            <person name="Glavina del Rio T."/>
            <person name="Pitluck S."/>
            <person name="Rokhsar D."/>
            <person name="Bowler C."/>
        </authorList>
    </citation>
    <scope>GENOME REANNOTATION</scope>
    <source>
        <strain evidence="4">CCAP 1055/1</strain>
    </source>
</reference>
<feature type="compositionally biased region" description="Polar residues" evidence="1">
    <location>
        <begin position="523"/>
        <end position="534"/>
    </location>
</feature>
<feature type="compositionally biased region" description="Basic and acidic residues" evidence="1">
    <location>
        <begin position="123"/>
        <end position="132"/>
    </location>
</feature>
<dbReference type="PANTHER" id="PTHR33418">
    <property type="entry name" value="HELICASE-ASSOCIATED"/>
    <property type="match status" value="1"/>
</dbReference>
<dbReference type="KEGG" id="pti:PHATRDRAFT_49745"/>
<dbReference type="EMBL" id="CM000626">
    <property type="protein sequence ID" value="EEC43892.1"/>
    <property type="molecule type" value="Genomic_DNA"/>
</dbReference>
<reference evidence="3 4" key="1">
    <citation type="journal article" date="2008" name="Nature">
        <title>The Phaeodactylum genome reveals the evolutionary history of diatom genomes.</title>
        <authorList>
            <person name="Bowler C."/>
            <person name="Allen A.E."/>
            <person name="Badger J.H."/>
            <person name="Grimwood J."/>
            <person name="Jabbari K."/>
            <person name="Kuo A."/>
            <person name="Maheswari U."/>
            <person name="Martens C."/>
            <person name="Maumus F."/>
            <person name="Otillar R.P."/>
            <person name="Rayko E."/>
            <person name="Salamov A."/>
            <person name="Vandepoele K."/>
            <person name="Beszteri B."/>
            <person name="Gruber A."/>
            <person name="Heijde M."/>
            <person name="Katinka M."/>
            <person name="Mock T."/>
            <person name="Valentin K."/>
            <person name="Verret F."/>
            <person name="Berges J.A."/>
            <person name="Brownlee C."/>
            <person name="Cadoret J.P."/>
            <person name="Chiovitti A."/>
            <person name="Choi C.J."/>
            <person name="Coesel S."/>
            <person name="De Martino A."/>
            <person name="Detter J.C."/>
            <person name="Durkin C."/>
            <person name="Falciatore A."/>
            <person name="Fournet J."/>
            <person name="Haruta M."/>
            <person name="Huysman M.J."/>
            <person name="Jenkins B.D."/>
            <person name="Jiroutova K."/>
            <person name="Jorgensen R.E."/>
            <person name="Joubert Y."/>
            <person name="Kaplan A."/>
            <person name="Kroger N."/>
            <person name="Kroth P.G."/>
            <person name="La Roche J."/>
            <person name="Lindquist E."/>
            <person name="Lommer M."/>
            <person name="Martin-Jezequel V."/>
            <person name="Lopez P.J."/>
            <person name="Lucas S."/>
            <person name="Mangogna M."/>
            <person name="McGinnis K."/>
            <person name="Medlin L.K."/>
            <person name="Montsant A."/>
            <person name="Oudot-Le Secq M.P."/>
            <person name="Napoli C."/>
            <person name="Obornik M."/>
            <person name="Parker M.S."/>
            <person name="Petit J.L."/>
            <person name="Porcel B.M."/>
            <person name="Poulsen N."/>
            <person name="Robison M."/>
            <person name="Rychlewski L."/>
            <person name="Rynearson T.A."/>
            <person name="Schmutz J."/>
            <person name="Shapiro H."/>
            <person name="Siaut M."/>
            <person name="Stanley M."/>
            <person name="Sussman M.R."/>
            <person name="Taylor A.R."/>
            <person name="Vardi A."/>
            <person name="von Dassow P."/>
            <person name="Vyverman W."/>
            <person name="Willis A."/>
            <person name="Wyrwicz L.S."/>
            <person name="Rokhsar D.S."/>
            <person name="Weissenbach J."/>
            <person name="Armbrust E.V."/>
            <person name="Green B.R."/>
            <person name="Van de Peer Y."/>
            <person name="Grigoriev I.V."/>
        </authorList>
    </citation>
    <scope>NUCLEOTIDE SEQUENCE [LARGE SCALE GENOMIC DNA]</scope>
    <source>
        <strain evidence="3 4">CCAP 1055/1</strain>
    </source>
</reference>
<feature type="domain" description="Helicase-associated" evidence="2">
    <location>
        <begin position="368"/>
        <end position="441"/>
    </location>
</feature>